<proteinExistence type="inferred from homology"/>
<evidence type="ECO:0000256" key="8">
    <source>
        <dbReference type="ARBA" id="ARBA00034808"/>
    </source>
</evidence>
<dbReference type="PROSITE" id="PS51192">
    <property type="entry name" value="HELICASE_ATP_BIND_1"/>
    <property type="match status" value="1"/>
</dbReference>
<evidence type="ECO:0000313" key="12">
    <source>
        <dbReference type="EMBL" id="PIE32876.1"/>
    </source>
</evidence>
<dbReference type="SMART" id="SM00487">
    <property type="entry name" value="DEXDc"/>
    <property type="match status" value="1"/>
</dbReference>
<feature type="domain" description="Helicase ATP-binding" evidence="10">
    <location>
        <begin position="92"/>
        <end position="229"/>
    </location>
</feature>
<feature type="domain" description="Helicase C-terminal" evidence="11">
    <location>
        <begin position="319"/>
        <end position="453"/>
    </location>
</feature>
<dbReference type="InterPro" id="IPR006935">
    <property type="entry name" value="Helicase/UvrB_N"/>
</dbReference>
<comment type="similarity">
    <text evidence="1">Belongs to the helicase family. RAD25/XPB subfamily.</text>
</comment>
<evidence type="ECO:0000256" key="6">
    <source>
        <dbReference type="ARBA" id="ARBA00023235"/>
    </source>
</evidence>
<dbReference type="InterPro" id="IPR027417">
    <property type="entry name" value="P-loop_NTPase"/>
</dbReference>
<dbReference type="Proteomes" id="UP000230821">
    <property type="component" value="Unassembled WGS sequence"/>
</dbReference>
<gene>
    <name evidence="12" type="ORF">CSA56_13855</name>
</gene>
<dbReference type="AlphaFoldDB" id="A0A2G6KAY6"/>
<dbReference type="GO" id="GO:0003677">
    <property type="term" value="F:DNA binding"/>
    <property type="evidence" value="ECO:0007669"/>
    <property type="project" value="InterPro"/>
</dbReference>
<keyword evidence="5" id="KW-0067">ATP-binding</keyword>
<evidence type="ECO:0000256" key="7">
    <source>
        <dbReference type="ARBA" id="ARBA00034617"/>
    </source>
</evidence>
<name>A0A2G6KAY6_9BACT</name>
<dbReference type="SUPFAM" id="SSF52540">
    <property type="entry name" value="P-loop containing nucleoside triphosphate hydrolases"/>
    <property type="match status" value="1"/>
</dbReference>
<dbReference type="Pfam" id="PF18458">
    <property type="entry name" value="XPB_DRD"/>
    <property type="match status" value="1"/>
</dbReference>
<evidence type="ECO:0000313" key="13">
    <source>
        <dbReference type="Proteomes" id="UP000230821"/>
    </source>
</evidence>
<dbReference type="SMART" id="SM00490">
    <property type="entry name" value="HELICc"/>
    <property type="match status" value="1"/>
</dbReference>
<protein>
    <recommendedName>
        <fullName evidence="8">DNA 3'-5' helicase</fullName>
        <ecNumber evidence="8">5.6.2.4</ecNumber>
    </recommendedName>
</protein>
<dbReference type="InterPro" id="IPR050615">
    <property type="entry name" value="ATP-dep_DNA_Helicase"/>
</dbReference>
<dbReference type="InterPro" id="IPR032438">
    <property type="entry name" value="ERCC3_RAD25_C"/>
</dbReference>
<dbReference type="Pfam" id="PF04851">
    <property type="entry name" value="ResIII"/>
    <property type="match status" value="1"/>
</dbReference>
<dbReference type="PROSITE" id="PS51194">
    <property type="entry name" value="HELICASE_CTER"/>
    <property type="match status" value="1"/>
</dbReference>
<evidence type="ECO:0000256" key="1">
    <source>
        <dbReference type="ARBA" id="ARBA00006637"/>
    </source>
</evidence>
<dbReference type="InterPro" id="IPR001650">
    <property type="entry name" value="Helicase_C-like"/>
</dbReference>
<dbReference type="CDD" id="cd18789">
    <property type="entry name" value="SF2_C_XPB"/>
    <property type="match status" value="1"/>
</dbReference>
<dbReference type="GO" id="GO:0016787">
    <property type="term" value="F:hydrolase activity"/>
    <property type="evidence" value="ECO:0007669"/>
    <property type="project" value="UniProtKB-KW"/>
</dbReference>
<evidence type="ECO:0000256" key="9">
    <source>
        <dbReference type="ARBA" id="ARBA00048988"/>
    </source>
</evidence>
<evidence type="ECO:0000256" key="3">
    <source>
        <dbReference type="ARBA" id="ARBA00022801"/>
    </source>
</evidence>
<accession>A0A2G6KAY6</accession>
<dbReference type="PANTHER" id="PTHR11274">
    <property type="entry name" value="RAD25/XP-B DNA REPAIR HELICASE"/>
    <property type="match status" value="1"/>
</dbReference>
<dbReference type="Pfam" id="PF00271">
    <property type="entry name" value="Helicase_C"/>
    <property type="match status" value="1"/>
</dbReference>
<dbReference type="GO" id="GO:0004386">
    <property type="term" value="F:helicase activity"/>
    <property type="evidence" value="ECO:0007669"/>
    <property type="project" value="UniProtKB-KW"/>
</dbReference>
<dbReference type="EMBL" id="PDSK01000106">
    <property type="protein sequence ID" value="PIE32876.1"/>
    <property type="molecule type" value="Genomic_DNA"/>
</dbReference>
<dbReference type="Gene3D" id="3.40.50.300">
    <property type="entry name" value="P-loop containing nucleotide triphosphate hydrolases"/>
    <property type="match status" value="2"/>
</dbReference>
<keyword evidence="4 12" id="KW-0347">Helicase</keyword>
<dbReference type="PANTHER" id="PTHR11274:SF0">
    <property type="entry name" value="GENERAL TRANSCRIPTION AND DNA REPAIR FACTOR IIH HELICASE SUBUNIT XPB"/>
    <property type="match status" value="1"/>
</dbReference>
<keyword evidence="2" id="KW-0547">Nucleotide-binding</keyword>
<reference evidence="12 13" key="1">
    <citation type="submission" date="2017-10" db="EMBL/GenBank/DDBJ databases">
        <title>Novel microbial diversity and functional potential in the marine mammal oral microbiome.</title>
        <authorList>
            <person name="Dudek N.K."/>
            <person name="Sun C.L."/>
            <person name="Burstein D."/>
            <person name="Kantor R.S."/>
            <person name="Aliaga Goltsman D.S."/>
            <person name="Bik E.M."/>
            <person name="Thomas B.C."/>
            <person name="Banfield J.F."/>
            <person name="Relman D.A."/>
        </authorList>
    </citation>
    <scope>NUCLEOTIDE SEQUENCE [LARGE SCALE GENOMIC DNA]</scope>
    <source>
        <strain evidence="12">DOLJORAL78_47_16</strain>
    </source>
</reference>
<comment type="catalytic activity">
    <reaction evidence="9">
        <text>ATP + H2O = ADP + phosphate + H(+)</text>
        <dbReference type="Rhea" id="RHEA:13065"/>
        <dbReference type="ChEBI" id="CHEBI:15377"/>
        <dbReference type="ChEBI" id="CHEBI:15378"/>
        <dbReference type="ChEBI" id="CHEBI:30616"/>
        <dbReference type="ChEBI" id="CHEBI:43474"/>
        <dbReference type="ChEBI" id="CHEBI:456216"/>
        <dbReference type="EC" id="5.6.2.4"/>
    </reaction>
</comment>
<evidence type="ECO:0000256" key="2">
    <source>
        <dbReference type="ARBA" id="ARBA00022741"/>
    </source>
</evidence>
<comment type="catalytic activity">
    <reaction evidence="7">
        <text>Couples ATP hydrolysis with the unwinding of duplex DNA by translocating in the 3'-5' direction.</text>
        <dbReference type="EC" id="5.6.2.4"/>
    </reaction>
</comment>
<dbReference type="Gene3D" id="3.40.1170.30">
    <property type="match status" value="1"/>
</dbReference>
<dbReference type="EC" id="5.6.2.4" evidence="8"/>
<comment type="caution">
    <text evidence="12">The sequence shown here is derived from an EMBL/GenBank/DDBJ whole genome shotgun (WGS) entry which is preliminary data.</text>
</comment>
<evidence type="ECO:0000256" key="4">
    <source>
        <dbReference type="ARBA" id="ARBA00022806"/>
    </source>
</evidence>
<organism evidence="12 13">
    <name type="scientific">candidate division KSB3 bacterium</name>
    <dbReference type="NCBI Taxonomy" id="2044937"/>
    <lineage>
        <taxon>Bacteria</taxon>
        <taxon>candidate division KSB3</taxon>
    </lineage>
</organism>
<evidence type="ECO:0000259" key="10">
    <source>
        <dbReference type="PROSITE" id="PS51192"/>
    </source>
</evidence>
<dbReference type="CDD" id="cd17926">
    <property type="entry name" value="DEXHc_RE"/>
    <property type="match status" value="1"/>
</dbReference>
<evidence type="ECO:0000259" key="11">
    <source>
        <dbReference type="PROSITE" id="PS51194"/>
    </source>
</evidence>
<dbReference type="InterPro" id="IPR040699">
    <property type="entry name" value="XPB_DRD"/>
</dbReference>
<keyword evidence="6" id="KW-0413">Isomerase</keyword>
<sequence>MRLHFDRGTLVLQDIDDPADIPPQFVFDNRVDRWRTPAYHYRPIIEHLVKERIPYTDKTRQYQELRCESRLSVEPHPYQQEAIQAWKAYRFRGVIELPTGSGKSYLGQMAIELTKRSTLIVVPTIDLLHQWYSLLSSSFSNELVGIIGGGYYEVNVLTVTTYQSAVNTMDRLGNQWGLLIFDECHHLPGEMYSHAAEMAIAPYRLALTATLERQDGRHKMLDRLIGPVVYQQSIKALAGEYLSEYDVKRTTVYMTQEEKARYGEALDERNTFLEENNLSLGGLQGWRLFVMKSAQSREGRRAMMAHHEARKIAMGTESKLRALESIVKEHARDRIIIFTQDNDTAYTISQEFLIPCITHQTDIKERKAILEAFSSGKYRFLVTSKALNEGVNVPEANVAVVLSGSGSIREHVQRLGRILRRQQGKQAILYEVVTKGTVEEYQSKRRTQHDAFL</sequence>
<keyword evidence="3" id="KW-0378">Hydrolase</keyword>
<dbReference type="GO" id="GO:0005524">
    <property type="term" value="F:ATP binding"/>
    <property type="evidence" value="ECO:0007669"/>
    <property type="project" value="UniProtKB-KW"/>
</dbReference>
<dbReference type="InterPro" id="IPR014001">
    <property type="entry name" value="Helicase_ATP-bd"/>
</dbReference>
<evidence type="ECO:0000256" key="5">
    <source>
        <dbReference type="ARBA" id="ARBA00022840"/>
    </source>
</evidence>